<name>A0ABU2Y1C3_9FLAO</name>
<evidence type="ECO:0000313" key="1">
    <source>
        <dbReference type="EMBL" id="MDT0551941.1"/>
    </source>
</evidence>
<comment type="caution">
    <text evidence="1">The sequence shown here is derived from an EMBL/GenBank/DDBJ whole genome shotgun (WGS) entry which is preliminary data.</text>
</comment>
<reference evidence="1 2" key="1">
    <citation type="submission" date="2023-09" db="EMBL/GenBank/DDBJ databases">
        <authorList>
            <person name="Rey-Velasco X."/>
        </authorList>
    </citation>
    <scope>NUCLEOTIDE SEQUENCE [LARGE SCALE GENOMIC DNA]</scope>
    <source>
        <strain evidence="1 2">P050</strain>
    </source>
</reference>
<proteinExistence type="predicted"/>
<gene>
    <name evidence="1" type="ORF">RM519_01665</name>
</gene>
<evidence type="ECO:0000313" key="2">
    <source>
        <dbReference type="Proteomes" id="UP001252186"/>
    </source>
</evidence>
<dbReference type="RefSeq" id="WP_311591762.1">
    <property type="nucleotide sequence ID" value="NZ_JAVRHV010000001.1"/>
</dbReference>
<accession>A0ABU2Y1C3</accession>
<protein>
    <submittedName>
        <fullName evidence="1">Uncharacterized protein</fullName>
    </submittedName>
</protein>
<sequence length="51" mass="5522">MRTIYNLLIVLAVLTTVIIASSGFVEGLLFFLTGASIISIGRYAHSIITHN</sequence>
<dbReference type="Proteomes" id="UP001252186">
    <property type="component" value="Unassembled WGS sequence"/>
</dbReference>
<keyword evidence="2" id="KW-1185">Reference proteome</keyword>
<dbReference type="EMBL" id="JAVRHV010000001">
    <property type="protein sequence ID" value="MDT0551941.1"/>
    <property type="molecule type" value="Genomic_DNA"/>
</dbReference>
<organism evidence="1 2">
    <name type="scientific">Urechidicola vernalis</name>
    <dbReference type="NCBI Taxonomy" id="3075600"/>
    <lineage>
        <taxon>Bacteria</taxon>
        <taxon>Pseudomonadati</taxon>
        <taxon>Bacteroidota</taxon>
        <taxon>Flavobacteriia</taxon>
        <taxon>Flavobacteriales</taxon>
        <taxon>Flavobacteriaceae</taxon>
        <taxon>Urechidicola</taxon>
    </lineage>
</organism>